<protein>
    <recommendedName>
        <fullName evidence="2">Helix-turn-helix type 11 domain-containing protein</fullName>
    </recommendedName>
</protein>
<gene>
    <name evidence="1" type="ORF">LCGC14_0101390</name>
</gene>
<evidence type="ECO:0000313" key="1">
    <source>
        <dbReference type="EMBL" id="KKO02690.1"/>
    </source>
</evidence>
<comment type="caution">
    <text evidence="1">The sequence shown here is derived from an EMBL/GenBank/DDBJ whole genome shotgun (WGS) entry which is preliminary data.</text>
</comment>
<reference evidence="1" key="1">
    <citation type="journal article" date="2015" name="Nature">
        <title>Complex archaea that bridge the gap between prokaryotes and eukaryotes.</title>
        <authorList>
            <person name="Spang A."/>
            <person name="Saw J.H."/>
            <person name="Jorgensen S.L."/>
            <person name="Zaremba-Niedzwiedzka K."/>
            <person name="Martijn J."/>
            <person name="Lind A.E."/>
            <person name="van Eijk R."/>
            <person name="Schleper C."/>
            <person name="Guy L."/>
            <person name="Ettema T.J."/>
        </authorList>
    </citation>
    <scope>NUCLEOTIDE SEQUENCE</scope>
</reference>
<sequence>MMASLKKRQKEILAALKELGGTATTRQIAKRTGLHVNGVAQSLGALCQVYCLERRGGETKWKLEDTE</sequence>
<dbReference type="InterPro" id="IPR036388">
    <property type="entry name" value="WH-like_DNA-bd_sf"/>
</dbReference>
<evidence type="ECO:0008006" key="2">
    <source>
        <dbReference type="Google" id="ProtNLM"/>
    </source>
</evidence>
<accession>A0A0F9VF59</accession>
<dbReference type="EMBL" id="LAZR01000029">
    <property type="protein sequence ID" value="KKO02690.1"/>
    <property type="molecule type" value="Genomic_DNA"/>
</dbReference>
<dbReference type="Gene3D" id="1.10.10.10">
    <property type="entry name" value="Winged helix-like DNA-binding domain superfamily/Winged helix DNA-binding domain"/>
    <property type="match status" value="1"/>
</dbReference>
<name>A0A0F9VF59_9ZZZZ</name>
<dbReference type="InterPro" id="IPR036390">
    <property type="entry name" value="WH_DNA-bd_sf"/>
</dbReference>
<organism evidence="1">
    <name type="scientific">marine sediment metagenome</name>
    <dbReference type="NCBI Taxonomy" id="412755"/>
    <lineage>
        <taxon>unclassified sequences</taxon>
        <taxon>metagenomes</taxon>
        <taxon>ecological metagenomes</taxon>
    </lineage>
</organism>
<proteinExistence type="predicted"/>
<dbReference type="SUPFAM" id="SSF46785">
    <property type="entry name" value="Winged helix' DNA-binding domain"/>
    <property type="match status" value="1"/>
</dbReference>
<dbReference type="AlphaFoldDB" id="A0A0F9VF59"/>